<evidence type="ECO:0000256" key="1">
    <source>
        <dbReference type="SAM" id="SignalP"/>
    </source>
</evidence>
<organism evidence="2 3">
    <name type="scientific">Crateriforma conspicua</name>
    <dbReference type="NCBI Taxonomy" id="2527996"/>
    <lineage>
        <taxon>Bacteria</taxon>
        <taxon>Pseudomonadati</taxon>
        <taxon>Planctomycetota</taxon>
        <taxon>Planctomycetia</taxon>
        <taxon>Planctomycetales</taxon>
        <taxon>Planctomycetaceae</taxon>
        <taxon>Crateriforma</taxon>
    </lineage>
</organism>
<dbReference type="RefSeq" id="WP_146416269.1">
    <property type="nucleotide sequence ID" value="NZ_SJPZ01000003.1"/>
</dbReference>
<evidence type="ECO:0000313" key="2">
    <source>
        <dbReference type="EMBL" id="TWU60909.1"/>
    </source>
</evidence>
<evidence type="ECO:0000313" key="3">
    <source>
        <dbReference type="Proteomes" id="UP000316476"/>
    </source>
</evidence>
<feature type="signal peptide" evidence="1">
    <location>
        <begin position="1"/>
        <end position="23"/>
    </location>
</feature>
<dbReference type="EMBL" id="SJPZ01000003">
    <property type="protein sequence ID" value="TWU60909.1"/>
    <property type="molecule type" value="Genomic_DNA"/>
</dbReference>
<dbReference type="AlphaFoldDB" id="A0A5C6FM46"/>
<gene>
    <name evidence="2" type="ORF">V7x_52170</name>
</gene>
<feature type="chain" id="PRO_5022979696" description="Secreted protein" evidence="1">
    <location>
        <begin position="24"/>
        <end position="175"/>
    </location>
</feature>
<sequence precursor="true">MTRLLIFSASLVACIATTSAAQALTVGYGQRDIADAGPGCVGGWLSAHGDTAFYSGATELLNSHLASLAANSPSGTHITVVLHSGDVHVENPEEKPQTGFGEQESNELSIDWSTKKTCPPDDILTGRCKCKHRNVTVDVWIANDIRLRELSIPNSFSVKSGGEIQRFIDSHGTRN</sequence>
<proteinExistence type="predicted"/>
<comment type="caution">
    <text evidence="2">The sequence shown here is derived from an EMBL/GenBank/DDBJ whole genome shotgun (WGS) entry which is preliminary data.</text>
</comment>
<reference evidence="2 3" key="1">
    <citation type="submission" date="2019-02" db="EMBL/GenBank/DDBJ databases">
        <title>Deep-cultivation of Planctomycetes and their phenomic and genomic characterization uncovers novel biology.</title>
        <authorList>
            <person name="Wiegand S."/>
            <person name="Jogler M."/>
            <person name="Boedeker C."/>
            <person name="Pinto D."/>
            <person name="Vollmers J."/>
            <person name="Rivas-Marin E."/>
            <person name="Kohn T."/>
            <person name="Peeters S.H."/>
            <person name="Heuer A."/>
            <person name="Rast P."/>
            <person name="Oberbeckmann S."/>
            <person name="Bunk B."/>
            <person name="Jeske O."/>
            <person name="Meyerdierks A."/>
            <person name="Storesund J.E."/>
            <person name="Kallscheuer N."/>
            <person name="Luecker S."/>
            <person name="Lage O.M."/>
            <person name="Pohl T."/>
            <person name="Merkel B.J."/>
            <person name="Hornburger P."/>
            <person name="Mueller R.-W."/>
            <person name="Bruemmer F."/>
            <person name="Labrenz M."/>
            <person name="Spormann A.M."/>
            <person name="Op Den Camp H."/>
            <person name="Overmann J."/>
            <person name="Amann R."/>
            <person name="Jetten M.S.M."/>
            <person name="Mascher T."/>
            <person name="Medema M.H."/>
            <person name="Devos D.P."/>
            <person name="Kaster A.-K."/>
            <person name="Ovreas L."/>
            <person name="Rohde M."/>
            <person name="Galperin M.Y."/>
            <person name="Jogler C."/>
        </authorList>
    </citation>
    <scope>NUCLEOTIDE SEQUENCE [LARGE SCALE GENOMIC DNA]</scope>
    <source>
        <strain evidence="2 3">V7</strain>
    </source>
</reference>
<accession>A0A5C6FM46</accession>
<keyword evidence="1" id="KW-0732">Signal</keyword>
<protein>
    <recommendedName>
        <fullName evidence="4">Secreted protein</fullName>
    </recommendedName>
</protein>
<evidence type="ECO:0008006" key="4">
    <source>
        <dbReference type="Google" id="ProtNLM"/>
    </source>
</evidence>
<name>A0A5C6FM46_9PLAN</name>
<dbReference type="OrthoDB" id="280148at2"/>
<dbReference type="Proteomes" id="UP000316476">
    <property type="component" value="Unassembled WGS sequence"/>
</dbReference>